<accession>A0A8T4C688</accession>
<feature type="domain" description="Bacterial type II secretion system protein E" evidence="2">
    <location>
        <begin position="141"/>
        <end position="411"/>
    </location>
</feature>
<dbReference type="AlphaFoldDB" id="A0A8T4C688"/>
<dbReference type="PANTHER" id="PTHR30486:SF15">
    <property type="entry name" value="TYPE II_IV SECRETION SYSTEM ATPASE"/>
    <property type="match status" value="1"/>
</dbReference>
<dbReference type="InterPro" id="IPR050921">
    <property type="entry name" value="T4SS_GSP_E_ATPase"/>
</dbReference>
<reference evidence="3" key="1">
    <citation type="submission" date="2019-03" db="EMBL/GenBank/DDBJ databases">
        <title>Lake Tanganyika Metagenome-Assembled Genomes (MAGs).</title>
        <authorList>
            <person name="Tran P."/>
        </authorList>
    </citation>
    <scope>NUCLEOTIDE SEQUENCE</scope>
    <source>
        <strain evidence="3">M_DeepCast_50m_m2_156</strain>
    </source>
</reference>
<dbReference type="CDD" id="cd01130">
    <property type="entry name" value="VirB11-like_ATPase"/>
    <property type="match status" value="1"/>
</dbReference>
<organism evidence="3 4">
    <name type="scientific">Candidatus Iainarchaeum sp</name>
    <dbReference type="NCBI Taxonomy" id="3101447"/>
    <lineage>
        <taxon>Archaea</taxon>
        <taxon>Candidatus Iainarchaeota</taxon>
        <taxon>Candidatus Iainarchaeia</taxon>
        <taxon>Candidatus Iainarchaeales</taxon>
        <taxon>Candidatus Iainarchaeaceae</taxon>
        <taxon>Candidatus Iainarchaeum</taxon>
    </lineage>
</organism>
<dbReference type="Gene3D" id="3.40.50.300">
    <property type="entry name" value="P-loop containing nucleotide triphosphate hydrolases"/>
    <property type="match status" value="1"/>
</dbReference>
<evidence type="ECO:0000256" key="1">
    <source>
        <dbReference type="ARBA" id="ARBA00006611"/>
    </source>
</evidence>
<gene>
    <name evidence="3" type="ORF">FJY86_01585</name>
</gene>
<dbReference type="PANTHER" id="PTHR30486">
    <property type="entry name" value="TWITCHING MOTILITY PROTEIN PILT"/>
    <property type="match status" value="1"/>
</dbReference>
<dbReference type="Pfam" id="PF00437">
    <property type="entry name" value="T2SSE"/>
    <property type="match status" value="1"/>
</dbReference>
<proteinExistence type="inferred from homology"/>
<dbReference type="EMBL" id="VGJJ01000007">
    <property type="protein sequence ID" value="MBM3282016.1"/>
    <property type="molecule type" value="Genomic_DNA"/>
</dbReference>
<evidence type="ECO:0000259" key="2">
    <source>
        <dbReference type="Pfam" id="PF00437"/>
    </source>
</evidence>
<dbReference type="InterPro" id="IPR001482">
    <property type="entry name" value="T2SS/T4SS_dom"/>
</dbReference>
<evidence type="ECO:0000313" key="4">
    <source>
        <dbReference type="Proteomes" id="UP000774699"/>
    </source>
</evidence>
<protein>
    <submittedName>
        <fullName evidence="3">CpaF family protein</fullName>
    </submittedName>
</protein>
<dbReference type="Proteomes" id="UP000774699">
    <property type="component" value="Unassembled WGS sequence"/>
</dbReference>
<name>A0A8T4C688_9ARCH</name>
<comment type="similarity">
    <text evidence="1">Belongs to the GSP E family.</text>
</comment>
<dbReference type="InterPro" id="IPR027417">
    <property type="entry name" value="P-loop_NTPase"/>
</dbReference>
<evidence type="ECO:0000313" key="3">
    <source>
        <dbReference type="EMBL" id="MBM3282016.1"/>
    </source>
</evidence>
<comment type="caution">
    <text evidence="3">The sequence shown here is derived from an EMBL/GenBank/DDBJ whole genome shotgun (WGS) entry which is preliminary data.</text>
</comment>
<sequence length="521" mass="59085">MNVGMSPVRGIQLAETAFAKIMEGFPHNEYLIKKNTFNTDEEKLFRSLAGALNRSYHSDEWMGKLPSSVSKSFASAFKTSVLSYADTTEIVDKLPLEEDWAKARELLLKVLNENDVPVNDKESFVERVLDEGVGYGYLGPLMRDAQLEEIMVNGTSRNVFVYHSKYGMCKTDIFIPMHDVNLLRIIAKAAKFAGRGFHEKEPLLDARLPDGSRLNATYESVTLSGHTLTIRKFTHNTLSLTELMKNGAVSTELAAFLWLMCEGMNVYPMNVIITGGSGTGKTTLLNALASVIRYRDRIITIEDTTELKFLHRDNWISLESRPASVNAPAVTMNDLLQNSLRMRPDRLILGEVRGEEAQTLFVAMDTGHQGCLGTLHSNSAREMLVRLSTEPMNVPQNLVHLLNMVIVLQKVQDYKEGMKRRVMQLAEVSHIDTNVLLSNIYERNPETDLIMRTDTPSHLMQVMADVSGKNKQHIQQEINVREQILRWMLKHNVLENEKVEKIIQQYYFDPASVLEYVNKDM</sequence>
<dbReference type="SUPFAM" id="SSF52540">
    <property type="entry name" value="P-loop containing nucleoside triphosphate hydrolases"/>
    <property type="match status" value="1"/>
</dbReference>
<dbReference type="GO" id="GO:0016887">
    <property type="term" value="F:ATP hydrolysis activity"/>
    <property type="evidence" value="ECO:0007669"/>
    <property type="project" value="InterPro"/>
</dbReference>
<dbReference type="Gene3D" id="3.30.450.380">
    <property type="match status" value="1"/>
</dbReference>